<dbReference type="PANTHER" id="PTHR34814:SF1">
    <property type="entry name" value="NITROSOGUANIDINE RESISTANCE PROTEIN SNG1"/>
    <property type="match status" value="1"/>
</dbReference>
<name>A0AAV9MZI1_9EURO</name>
<keyword evidence="2" id="KW-0472">Membrane</keyword>
<gene>
    <name evidence="4" type="ORF">LTR84_008604</name>
</gene>
<keyword evidence="2" id="KW-1133">Transmembrane helix</keyword>
<proteinExistence type="predicted"/>
<dbReference type="InterPro" id="IPR022703">
    <property type="entry name" value="DUF3533"/>
</dbReference>
<evidence type="ECO:0000313" key="5">
    <source>
        <dbReference type="Proteomes" id="UP001358417"/>
    </source>
</evidence>
<feature type="transmembrane region" description="Helical" evidence="2">
    <location>
        <begin position="258"/>
        <end position="281"/>
    </location>
</feature>
<feature type="transmembrane region" description="Helical" evidence="2">
    <location>
        <begin position="349"/>
        <end position="371"/>
    </location>
</feature>
<feature type="transmembrane region" description="Helical" evidence="2">
    <location>
        <begin position="301"/>
        <end position="329"/>
    </location>
</feature>
<feature type="transmembrane region" description="Helical" evidence="2">
    <location>
        <begin position="383"/>
        <end position="403"/>
    </location>
</feature>
<dbReference type="Pfam" id="PF12051">
    <property type="entry name" value="DUF3533"/>
    <property type="match status" value="1"/>
</dbReference>
<keyword evidence="2" id="KW-0812">Transmembrane</keyword>
<dbReference type="Proteomes" id="UP001358417">
    <property type="component" value="Unassembled WGS sequence"/>
</dbReference>
<dbReference type="InterPro" id="IPR053001">
    <property type="entry name" value="MNNG_permease-like"/>
</dbReference>
<evidence type="ECO:0000256" key="2">
    <source>
        <dbReference type="SAM" id="Phobius"/>
    </source>
</evidence>
<dbReference type="RefSeq" id="XP_064701746.1">
    <property type="nucleotide sequence ID" value="XM_064852149.1"/>
</dbReference>
<feature type="transmembrane region" description="Helical" evidence="2">
    <location>
        <begin position="441"/>
        <end position="459"/>
    </location>
</feature>
<dbReference type="PANTHER" id="PTHR34814">
    <property type="entry name" value="NITROSOGUANIDINE RESISTANCE PROTEIN SNG1"/>
    <property type="match status" value="1"/>
</dbReference>
<accession>A0AAV9MZI1</accession>
<evidence type="ECO:0000256" key="1">
    <source>
        <dbReference type="SAM" id="MobiDB-lite"/>
    </source>
</evidence>
<keyword evidence="5" id="KW-1185">Reference proteome</keyword>
<feature type="domain" description="DUF3533" evidence="3">
    <location>
        <begin position="48"/>
        <end position="453"/>
    </location>
</feature>
<feature type="transmembrane region" description="Helical" evidence="2">
    <location>
        <begin position="42"/>
        <end position="61"/>
    </location>
</feature>
<dbReference type="GO" id="GO:0016020">
    <property type="term" value="C:membrane"/>
    <property type="evidence" value="ECO:0007669"/>
    <property type="project" value="TreeGrafter"/>
</dbReference>
<feature type="region of interest" description="Disordered" evidence="1">
    <location>
        <begin position="477"/>
        <end position="509"/>
    </location>
</feature>
<comment type="caution">
    <text evidence="4">The sequence shown here is derived from an EMBL/GenBank/DDBJ whole genome shotgun (WGS) entry which is preliminary data.</text>
</comment>
<dbReference type="GeneID" id="89976767"/>
<organism evidence="4 5">
    <name type="scientific">Exophiala bonariae</name>
    <dbReference type="NCBI Taxonomy" id="1690606"/>
    <lineage>
        <taxon>Eukaryota</taxon>
        <taxon>Fungi</taxon>
        <taxon>Dikarya</taxon>
        <taxon>Ascomycota</taxon>
        <taxon>Pezizomycotina</taxon>
        <taxon>Eurotiomycetes</taxon>
        <taxon>Chaetothyriomycetidae</taxon>
        <taxon>Chaetothyriales</taxon>
        <taxon>Herpotrichiellaceae</taxon>
        <taxon>Exophiala</taxon>
    </lineage>
</organism>
<dbReference type="AlphaFoldDB" id="A0AAV9MZI1"/>
<sequence length="509" mass="57136">MMGRHWRARLEDWFKGEFHGETRVGFWHPELRAVRARVGKEWVQTTSILCVCILGVLSLFWGSLFTVHDHLHALDVWIVNLDGQVAPYMDEQNFSIVGPAIVEAAKTMQASPHPHISYRIKSPADFHYNPMEVREAIYNNKAFSAIIVNANASSLLREAVTQGNSSYDPKGACQTIYVEARDQVAIDSYIIPELNAFQHFISSSFAALWVPEVQKLLSNVTEPTTLPPQALSPAIDFTTINLRPFGPSQVTPAVTVGLIYLIIIAFFSYTFFLPTHTLFVIQTSPGSTEHHRKLYFGQLMLWKYMSTFIAYAFMSLFYSLVSLAFEIPFSSQPMSHVEPPPPGTSVNGYGHASFVVYWAINYLGMCALGFACENVAMVVGQPFTAIWLIFWVISNVCTAFYPLELAAGVYKYGLFFPLYNVVKATRIILFDLTKEHMGRHVGILVAWWAVNTLLFPLAARVFRWKACASIEEAKYKAEQERAKRPALDPEKASTVPSNENGSGEGSETE</sequence>
<dbReference type="EMBL" id="JAVRRD010000032">
    <property type="protein sequence ID" value="KAK5046147.1"/>
    <property type="molecule type" value="Genomic_DNA"/>
</dbReference>
<evidence type="ECO:0000259" key="3">
    <source>
        <dbReference type="Pfam" id="PF12051"/>
    </source>
</evidence>
<protein>
    <recommendedName>
        <fullName evidence="3">DUF3533 domain-containing protein</fullName>
    </recommendedName>
</protein>
<feature type="compositionally biased region" description="Basic and acidic residues" evidence="1">
    <location>
        <begin position="477"/>
        <end position="491"/>
    </location>
</feature>
<reference evidence="4 5" key="1">
    <citation type="submission" date="2023-08" db="EMBL/GenBank/DDBJ databases">
        <title>Black Yeasts Isolated from many extreme environments.</title>
        <authorList>
            <person name="Coleine C."/>
            <person name="Stajich J.E."/>
            <person name="Selbmann L."/>
        </authorList>
    </citation>
    <scope>NUCLEOTIDE SEQUENCE [LARGE SCALE GENOMIC DNA]</scope>
    <source>
        <strain evidence="4 5">CCFEE 5792</strain>
    </source>
</reference>
<evidence type="ECO:0000313" key="4">
    <source>
        <dbReference type="EMBL" id="KAK5046147.1"/>
    </source>
</evidence>